<evidence type="ECO:0000313" key="11">
    <source>
        <dbReference type="Proteomes" id="UP001179647"/>
    </source>
</evidence>
<dbReference type="Proteomes" id="UP001179647">
    <property type="component" value="Chromosome"/>
</dbReference>
<keyword evidence="5" id="KW-0029">Amino-acid transport</keyword>
<evidence type="ECO:0000256" key="3">
    <source>
        <dbReference type="ARBA" id="ARBA00022475"/>
    </source>
</evidence>
<dbReference type="PANTHER" id="PTHR43495">
    <property type="entry name" value="GABA PERMEASE"/>
    <property type="match status" value="1"/>
</dbReference>
<keyword evidence="11" id="KW-1185">Reference proteome</keyword>
<evidence type="ECO:0000256" key="6">
    <source>
        <dbReference type="ARBA" id="ARBA00022989"/>
    </source>
</evidence>
<evidence type="ECO:0000256" key="7">
    <source>
        <dbReference type="ARBA" id="ARBA00023136"/>
    </source>
</evidence>
<evidence type="ECO:0000256" key="8">
    <source>
        <dbReference type="SAM" id="Phobius"/>
    </source>
</evidence>
<feature type="transmembrane region" description="Helical" evidence="8">
    <location>
        <begin position="35"/>
        <end position="55"/>
    </location>
</feature>
<dbReference type="InterPro" id="IPR004840">
    <property type="entry name" value="Amino_acid_permease_CS"/>
</dbReference>
<feature type="transmembrane region" description="Helical" evidence="8">
    <location>
        <begin position="353"/>
        <end position="374"/>
    </location>
</feature>
<comment type="subcellular location">
    <subcellularLocation>
        <location evidence="1">Cell membrane</location>
        <topology evidence="1">Multi-pass membrane protein</topology>
    </subcellularLocation>
</comment>
<evidence type="ECO:0000313" key="10">
    <source>
        <dbReference type="EMBL" id="WEG74019.1"/>
    </source>
</evidence>
<dbReference type="FunFam" id="1.20.1740.10:FF:000001">
    <property type="entry name" value="Amino acid permease"/>
    <property type="match status" value="1"/>
</dbReference>
<keyword evidence="3" id="KW-1003">Cell membrane</keyword>
<gene>
    <name evidence="10" type="ORF">OL234_03660</name>
</gene>
<feature type="domain" description="Amino acid permease/ SLC12A" evidence="9">
    <location>
        <begin position="11"/>
        <end position="439"/>
    </location>
</feature>
<feature type="transmembrane region" description="Helical" evidence="8">
    <location>
        <begin position="419"/>
        <end position="439"/>
    </location>
</feature>
<feature type="transmembrane region" description="Helical" evidence="8">
    <location>
        <begin position="268"/>
        <end position="294"/>
    </location>
</feature>
<feature type="transmembrane region" description="Helical" evidence="8">
    <location>
        <begin position="89"/>
        <end position="114"/>
    </location>
</feature>
<protein>
    <submittedName>
        <fullName evidence="10">Amino acid permease</fullName>
    </submittedName>
</protein>
<proteinExistence type="predicted"/>
<reference evidence="10" key="1">
    <citation type="submission" date="2022-10" db="EMBL/GenBank/DDBJ databases">
        <title>Vagococcus sp. isolated from poultry meat.</title>
        <authorList>
            <person name="Johansson P."/>
            <person name="Bjorkroth J."/>
        </authorList>
    </citation>
    <scope>NUCLEOTIDE SEQUENCE</scope>
    <source>
        <strain evidence="10">STAA11</strain>
    </source>
</reference>
<feature type="transmembrane region" description="Helical" evidence="8">
    <location>
        <begin position="235"/>
        <end position="256"/>
    </location>
</feature>
<dbReference type="KEGG" id="vie:OL234_03660"/>
<organism evidence="10 11">
    <name type="scientific">Vagococcus intermedius</name>
    <dbReference type="NCBI Taxonomy" id="2991418"/>
    <lineage>
        <taxon>Bacteria</taxon>
        <taxon>Bacillati</taxon>
        <taxon>Bacillota</taxon>
        <taxon>Bacilli</taxon>
        <taxon>Lactobacillales</taxon>
        <taxon>Enterococcaceae</taxon>
        <taxon>Vagococcus</taxon>
    </lineage>
</organism>
<feature type="transmembrane region" description="Helical" evidence="8">
    <location>
        <begin position="149"/>
        <end position="168"/>
    </location>
</feature>
<dbReference type="AlphaFoldDB" id="A0AAF0CW13"/>
<feature type="transmembrane region" description="Helical" evidence="8">
    <location>
        <begin position="188"/>
        <end position="214"/>
    </location>
</feature>
<feature type="transmembrane region" description="Helical" evidence="8">
    <location>
        <begin position="326"/>
        <end position="347"/>
    </location>
</feature>
<keyword evidence="2" id="KW-0813">Transport</keyword>
<name>A0AAF0CW13_9ENTE</name>
<dbReference type="RefSeq" id="WP_275469818.1">
    <property type="nucleotide sequence ID" value="NZ_CP110232.1"/>
</dbReference>
<dbReference type="Gene3D" id="1.20.1740.10">
    <property type="entry name" value="Amino acid/polyamine transporter I"/>
    <property type="match status" value="1"/>
</dbReference>
<dbReference type="GO" id="GO:0055085">
    <property type="term" value="P:transmembrane transport"/>
    <property type="evidence" value="ECO:0007669"/>
    <property type="project" value="InterPro"/>
</dbReference>
<evidence type="ECO:0000256" key="5">
    <source>
        <dbReference type="ARBA" id="ARBA00022970"/>
    </source>
</evidence>
<evidence type="ECO:0000256" key="1">
    <source>
        <dbReference type="ARBA" id="ARBA00004651"/>
    </source>
</evidence>
<evidence type="ECO:0000256" key="4">
    <source>
        <dbReference type="ARBA" id="ARBA00022692"/>
    </source>
</evidence>
<dbReference type="Pfam" id="PF00324">
    <property type="entry name" value="AA_permease"/>
    <property type="match status" value="1"/>
</dbReference>
<dbReference type="GO" id="GO:0005886">
    <property type="term" value="C:plasma membrane"/>
    <property type="evidence" value="ECO:0007669"/>
    <property type="project" value="UniProtKB-SubCell"/>
</dbReference>
<feature type="transmembrane region" description="Helical" evidence="8">
    <location>
        <begin position="120"/>
        <end position="142"/>
    </location>
</feature>
<feature type="transmembrane region" description="Helical" evidence="8">
    <location>
        <begin position="12"/>
        <end position="29"/>
    </location>
</feature>
<dbReference type="PANTHER" id="PTHR43495:SF2">
    <property type="entry name" value="D-SERINE_D-ALANINE_GLYCINE TRANSPORTER"/>
    <property type="match status" value="1"/>
</dbReference>
<evidence type="ECO:0000256" key="2">
    <source>
        <dbReference type="ARBA" id="ARBA00022448"/>
    </source>
</evidence>
<dbReference type="PROSITE" id="PS00218">
    <property type="entry name" value="AMINO_ACID_PERMEASE_1"/>
    <property type="match status" value="1"/>
</dbReference>
<evidence type="ECO:0000259" key="9">
    <source>
        <dbReference type="Pfam" id="PF00324"/>
    </source>
</evidence>
<dbReference type="PIRSF" id="PIRSF006060">
    <property type="entry name" value="AA_transporter"/>
    <property type="match status" value="1"/>
</dbReference>
<keyword evidence="6 8" id="KW-1133">Transmembrane helix</keyword>
<dbReference type="GO" id="GO:0006865">
    <property type="term" value="P:amino acid transport"/>
    <property type="evidence" value="ECO:0007669"/>
    <property type="project" value="UniProtKB-KW"/>
</dbReference>
<accession>A0AAF0CW13</accession>
<keyword evidence="7 8" id="KW-0472">Membrane</keyword>
<sequence length="449" mass="49678">MELERGLSNRHVQLIAIGGAIGTGLFLGAGKAIHLAGPSILLVYLIVGVFVFLIMRALGEVLLANLECHSFVELADKYLGKRMAFVTGWTYWFCWSAIAMADLTATGIYMRFWFPQVPQWLPAFIILIFLMFLNMMSVKLFGEIEFWLALIKIIAIIALILVGFYMIVTQFKTPLTVTSVKNIYSHGGFFPNGLSGFLLGFQLAVFSFVGVELVGLTAGETKDPEIVIPKAINNIPIRIILFYIGSLFVIMCIQPWDTIASESSPFVTVFSTIGIISAASIVNFVVLSSALSACNSAMFSTSRMLYGLGVNKHAPKSLMKLSSRKIPTNALFFSTIVLGITVVLNYFMPEGVFTLVTSISTACFLFIWAVILICHLKYLKETDNRVTFKLFLAPYTNYITLAFLLAIVFVLLAAPETRIALIVSPIWFAVLVLIFNRYYAEGKAGDNLD</sequence>
<feature type="transmembrane region" description="Helical" evidence="8">
    <location>
        <begin position="395"/>
        <end position="413"/>
    </location>
</feature>
<dbReference type="EMBL" id="CP110232">
    <property type="protein sequence ID" value="WEG74019.1"/>
    <property type="molecule type" value="Genomic_DNA"/>
</dbReference>
<dbReference type="InterPro" id="IPR004841">
    <property type="entry name" value="AA-permease/SLC12A_dom"/>
</dbReference>
<keyword evidence="4 8" id="KW-0812">Transmembrane</keyword>